<sequence>MTSSVWLLALGMLLVFEGILPLLMPQAWRETFLRLTQLRDGQLRFFGLLSVGLGLLLVAVFS</sequence>
<keyword evidence="1" id="KW-1133">Transmembrane helix</keyword>
<name>A0A368L8B3_9BURK</name>
<feature type="transmembrane region" description="Helical" evidence="1">
    <location>
        <begin position="45"/>
        <end position="61"/>
    </location>
</feature>
<dbReference type="EMBL" id="QPGB01000001">
    <property type="protein sequence ID" value="RCS59844.1"/>
    <property type="molecule type" value="Genomic_DNA"/>
</dbReference>
<keyword evidence="1" id="KW-0812">Transmembrane</keyword>
<feature type="transmembrane region" description="Helical" evidence="1">
    <location>
        <begin position="6"/>
        <end position="24"/>
    </location>
</feature>
<protein>
    <submittedName>
        <fullName evidence="2">DUF2065 domain-containing protein</fullName>
    </submittedName>
</protein>
<evidence type="ECO:0000313" key="3">
    <source>
        <dbReference type="Proteomes" id="UP000252357"/>
    </source>
</evidence>
<evidence type="ECO:0000313" key="2">
    <source>
        <dbReference type="EMBL" id="RCS59844.1"/>
    </source>
</evidence>
<dbReference type="AlphaFoldDB" id="A0A368L8B3"/>
<organism evidence="2 3">
    <name type="scientific">Parvibium lacunae</name>
    <dbReference type="NCBI Taxonomy" id="1888893"/>
    <lineage>
        <taxon>Bacteria</taxon>
        <taxon>Pseudomonadati</taxon>
        <taxon>Pseudomonadota</taxon>
        <taxon>Betaproteobacteria</taxon>
        <taxon>Burkholderiales</taxon>
        <taxon>Alcaligenaceae</taxon>
        <taxon>Parvibium</taxon>
    </lineage>
</organism>
<dbReference type="Pfam" id="PF09838">
    <property type="entry name" value="DUF2065"/>
    <property type="match status" value="1"/>
</dbReference>
<dbReference type="RefSeq" id="WP_114401991.1">
    <property type="nucleotide sequence ID" value="NZ_QPGB01000001.1"/>
</dbReference>
<dbReference type="PANTHER" id="PTHR38602">
    <property type="entry name" value="INNER MEMBRANE PROTEIN-RELATED"/>
    <property type="match status" value="1"/>
</dbReference>
<accession>A0A368L8B3</accession>
<reference evidence="2 3" key="1">
    <citation type="journal article" date="2018" name="Int. J. Syst. Evol. Microbiol.">
        <title>Parvibium lacunae gen. nov., sp. nov., a new member of the family Alcaligenaceae isolated from a freshwater pond.</title>
        <authorList>
            <person name="Chen W.M."/>
            <person name="Xie P.B."/>
            <person name="Hsu M.Y."/>
            <person name="Sheu S.Y."/>
        </authorList>
    </citation>
    <scope>NUCLEOTIDE SEQUENCE [LARGE SCALE GENOMIC DNA]</scope>
    <source>
        <strain evidence="2 3">KMB9</strain>
    </source>
</reference>
<dbReference type="OrthoDB" id="9182237at2"/>
<keyword evidence="1" id="KW-0472">Membrane</keyword>
<comment type="caution">
    <text evidence="2">The sequence shown here is derived from an EMBL/GenBank/DDBJ whole genome shotgun (WGS) entry which is preliminary data.</text>
</comment>
<gene>
    <name evidence="2" type="ORF">DU000_03865</name>
</gene>
<dbReference type="InterPro" id="IPR019201">
    <property type="entry name" value="DUF2065"/>
</dbReference>
<evidence type="ECO:0000256" key="1">
    <source>
        <dbReference type="SAM" id="Phobius"/>
    </source>
</evidence>
<proteinExistence type="predicted"/>
<dbReference type="PANTHER" id="PTHR38602:SF1">
    <property type="entry name" value="INNER MEMBRANE PROTEIN"/>
    <property type="match status" value="1"/>
</dbReference>
<keyword evidence="3" id="KW-1185">Reference proteome</keyword>
<dbReference type="Proteomes" id="UP000252357">
    <property type="component" value="Unassembled WGS sequence"/>
</dbReference>